<dbReference type="Proteomes" id="UP000037179">
    <property type="component" value="Unassembled WGS sequence"/>
</dbReference>
<evidence type="ECO:0000313" key="2">
    <source>
        <dbReference type="EMBL" id="GAP32414.1"/>
    </source>
</evidence>
<dbReference type="GO" id="GO:0032259">
    <property type="term" value="P:methylation"/>
    <property type="evidence" value="ECO:0007669"/>
    <property type="project" value="UniProtKB-KW"/>
</dbReference>
<reference evidence="3" key="1">
    <citation type="submission" date="2015-07" db="EMBL/GenBank/DDBJ databases">
        <title>Nocardia seriolae U-1 whole genome shotgun sequence.</title>
        <authorList>
            <person name="Imajoh M."/>
            <person name="Fukumoto Y."/>
            <person name="Sukeda M."/>
            <person name="Yamane J."/>
            <person name="Yamasaki K."/>
            <person name="Shimizu M."/>
            <person name="Ohnishi K."/>
            <person name="Oshima S."/>
        </authorList>
    </citation>
    <scope>NUCLEOTIDE SEQUENCE [LARGE SCALE GENOMIC DNA]</scope>
    <source>
        <strain evidence="3">U-1</strain>
    </source>
</reference>
<dbReference type="Proteomes" id="UP000180166">
    <property type="component" value="Chromosome"/>
</dbReference>
<dbReference type="GO" id="GO:0008168">
    <property type="term" value="F:methyltransferase activity"/>
    <property type="evidence" value="ECO:0007669"/>
    <property type="project" value="UniProtKB-KW"/>
</dbReference>
<accession>A0A0B8NQD7</accession>
<keyword evidence="3" id="KW-1185">Reference proteome</keyword>
<name>A0A0B8NQD7_9NOCA</name>
<reference evidence="1 4" key="3">
    <citation type="submission" date="2016-10" db="EMBL/GenBank/DDBJ databases">
        <title>Genome sequence of Nocardia seriolae strain EM150506, isolated from Anguila japonica.</title>
        <authorList>
            <person name="Han H.-J."/>
        </authorList>
    </citation>
    <scope>NUCLEOTIDE SEQUENCE [LARGE SCALE GENOMIC DNA]</scope>
    <source>
        <strain evidence="1 4">EM150506</strain>
    </source>
</reference>
<organism evidence="2 3">
    <name type="scientific">Nocardia seriolae</name>
    <dbReference type="NCBI Taxonomy" id="37332"/>
    <lineage>
        <taxon>Bacteria</taxon>
        <taxon>Bacillati</taxon>
        <taxon>Actinomycetota</taxon>
        <taxon>Actinomycetes</taxon>
        <taxon>Mycobacteriales</taxon>
        <taxon>Nocardiaceae</taxon>
        <taxon>Nocardia</taxon>
    </lineage>
</organism>
<dbReference type="KEGG" id="nsr:NS506_01793"/>
<keyword evidence="2" id="KW-0808">Transferase</keyword>
<evidence type="ECO:0000313" key="4">
    <source>
        <dbReference type="Proteomes" id="UP000180166"/>
    </source>
</evidence>
<protein>
    <submittedName>
        <fullName evidence="2">Methyltransferase</fullName>
    </submittedName>
</protein>
<dbReference type="EMBL" id="BBYQ01000157">
    <property type="protein sequence ID" value="GAP32414.1"/>
    <property type="molecule type" value="Genomic_DNA"/>
</dbReference>
<dbReference type="EMBL" id="CP017839">
    <property type="protein sequence ID" value="APA95861.1"/>
    <property type="molecule type" value="Genomic_DNA"/>
</dbReference>
<evidence type="ECO:0000313" key="3">
    <source>
        <dbReference type="Proteomes" id="UP000037179"/>
    </source>
</evidence>
<dbReference type="GeneID" id="93370425"/>
<keyword evidence="2" id="KW-0489">Methyltransferase</keyword>
<gene>
    <name evidence="1" type="ORF">NS506_01793</name>
    <name evidence="2" type="ORF">NSK11_contig00157-0005</name>
</gene>
<sequence length="98" mass="10933">MTGIPAVRLLFDVIPPWFSRRTLRGHRLTPHYTAPLMPWGVRRDDLAPLLHGWTDRITAVEVHSFGSPSRPVAALLPLLAALPGLRNLPPAFVRVDAR</sequence>
<proteinExistence type="predicted"/>
<dbReference type="OrthoDB" id="9800233at2"/>
<dbReference type="RefSeq" id="WP_103557206.1">
    <property type="nucleotide sequence ID" value="NZ_AP017900.1"/>
</dbReference>
<evidence type="ECO:0000313" key="1">
    <source>
        <dbReference type="EMBL" id="APA95861.1"/>
    </source>
</evidence>
<dbReference type="AlphaFoldDB" id="A0A0B8NQD7"/>
<reference evidence="2 3" key="2">
    <citation type="journal article" date="2016" name="Genome Announc.">
        <title>Draft Genome Sequence of Erythromycin- and Oxytetracycline-Sensitive Nocardia seriolae Strain U-1 (NBRC 110359).</title>
        <authorList>
            <person name="Imajoh M."/>
            <person name="Sukeda M."/>
            <person name="Shimizu M."/>
            <person name="Yamane J."/>
            <person name="Ohnishi K."/>
            <person name="Oshima S."/>
        </authorList>
    </citation>
    <scope>NUCLEOTIDE SEQUENCE [LARGE SCALE GENOMIC DNA]</scope>
    <source>
        <strain evidence="2 3">U-1</strain>
    </source>
</reference>